<gene>
    <name evidence="2" type="ORF">D0C36_23170</name>
</gene>
<accession>A0A372NMI0</accession>
<dbReference type="OrthoDB" id="672807at2"/>
<keyword evidence="3" id="KW-1185">Reference proteome</keyword>
<proteinExistence type="predicted"/>
<dbReference type="EMBL" id="QWDC01000005">
    <property type="protein sequence ID" value="RFZ90144.1"/>
    <property type="molecule type" value="Genomic_DNA"/>
</dbReference>
<feature type="signal peptide" evidence="1">
    <location>
        <begin position="1"/>
        <end position="27"/>
    </location>
</feature>
<organism evidence="2 3">
    <name type="scientific">Mucilaginibacter conchicola</name>
    <dbReference type="NCBI Taxonomy" id="2303333"/>
    <lineage>
        <taxon>Bacteria</taxon>
        <taxon>Pseudomonadati</taxon>
        <taxon>Bacteroidota</taxon>
        <taxon>Sphingobacteriia</taxon>
        <taxon>Sphingobacteriales</taxon>
        <taxon>Sphingobacteriaceae</taxon>
        <taxon>Mucilaginibacter</taxon>
    </lineage>
</organism>
<evidence type="ECO:0000256" key="1">
    <source>
        <dbReference type="SAM" id="SignalP"/>
    </source>
</evidence>
<dbReference type="RefSeq" id="WP_117394108.1">
    <property type="nucleotide sequence ID" value="NZ_QWDC01000005.1"/>
</dbReference>
<sequence length="181" mass="19091">MIKNLQINISVKALFFALALLIFSACKKSNDGDSTVAASITVNVDGKAKKFDRGASAITLVYNSEQSATTITGTADDGAILSITISGKLVTGKTYSNTAAQNIDKPVIMYSIGDVSYYSYFSGLQTFGSVTITSATETSVKGTFDCDMLEYIPGLGNNIGKGKKNMTNGKFSVKLTSQSAQ</sequence>
<dbReference type="PROSITE" id="PS51257">
    <property type="entry name" value="PROKAR_LIPOPROTEIN"/>
    <property type="match status" value="1"/>
</dbReference>
<protein>
    <recommendedName>
        <fullName evidence="4">Lipocalin-like domain-containing protein</fullName>
    </recommendedName>
</protein>
<dbReference type="Proteomes" id="UP000264217">
    <property type="component" value="Unassembled WGS sequence"/>
</dbReference>
<dbReference type="AlphaFoldDB" id="A0A372NMI0"/>
<comment type="caution">
    <text evidence="2">The sequence shown here is derived from an EMBL/GenBank/DDBJ whole genome shotgun (WGS) entry which is preliminary data.</text>
</comment>
<keyword evidence="1" id="KW-0732">Signal</keyword>
<reference evidence="2 3" key="1">
    <citation type="submission" date="2018-08" db="EMBL/GenBank/DDBJ databases">
        <title>Mucilaginibacter sp. MYSH2.</title>
        <authorList>
            <person name="Seo T."/>
        </authorList>
    </citation>
    <scope>NUCLEOTIDE SEQUENCE [LARGE SCALE GENOMIC DNA]</scope>
    <source>
        <strain evidence="2 3">MYSH2</strain>
    </source>
</reference>
<name>A0A372NMI0_9SPHI</name>
<evidence type="ECO:0000313" key="2">
    <source>
        <dbReference type="EMBL" id="RFZ90144.1"/>
    </source>
</evidence>
<evidence type="ECO:0000313" key="3">
    <source>
        <dbReference type="Proteomes" id="UP000264217"/>
    </source>
</evidence>
<feature type="chain" id="PRO_5016918732" description="Lipocalin-like domain-containing protein" evidence="1">
    <location>
        <begin position="28"/>
        <end position="181"/>
    </location>
</feature>
<evidence type="ECO:0008006" key="4">
    <source>
        <dbReference type="Google" id="ProtNLM"/>
    </source>
</evidence>